<dbReference type="EMBL" id="MCIB01000022">
    <property type="protein sequence ID" value="RKD31324.1"/>
    <property type="molecule type" value="Genomic_DNA"/>
</dbReference>
<dbReference type="OrthoDB" id="9777242at2"/>
<accession>A0A419T191</accession>
<reference evidence="1 2" key="1">
    <citation type="submission" date="2016-08" db="EMBL/GenBank/DDBJ databases">
        <title>Novel Firmicutes and Novel Genomes.</title>
        <authorList>
            <person name="Poppleton D.I."/>
            <person name="Gribaldo S."/>
        </authorList>
    </citation>
    <scope>NUCLEOTIDE SEQUENCE [LARGE SCALE GENOMIC DNA]</scope>
    <source>
        <strain evidence="1 2">CTT3</strain>
    </source>
</reference>
<evidence type="ECO:0000313" key="2">
    <source>
        <dbReference type="Proteomes" id="UP000284177"/>
    </source>
</evidence>
<comment type="caution">
    <text evidence="1">The sequence shown here is derived from an EMBL/GenBank/DDBJ whole genome shotgun (WGS) entry which is preliminary data.</text>
</comment>
<dbReference type="RefSeq" id="WP_120169500.1">
    <property type="nucleotide sequence ID" value="NZ_MCIB01000022.1"/>
</dbReference>
<dbReference type="Proteomes" id="UP000284177">
    <property type="component" value="Unassembled WGS sequence"/>
</dbReference>
<organism evidence="1 2">
    <name type="scientific">Thermohalobacter berrensis</name>
    <dbReference type="NCBI Taxonomy" id="99594"/>
    <lineage>
        <taxon>Bacteria</taxon>
        <taxon>Bacillati</taxon>
        <taxon>Bacillota</taxon>
        <taxon>Tissierellia</taxon>
        <taxon>Tissierellales</taxon>
        <taxon>Thermohalobacteraceae</taxon>
        <taxon>Thermohalobacter</taxon>
    </lineage>
</organism>
<sequence length="219" mass="26388">MPQLYSDYHKIFSKIKLLEGLEKEIVKRFQNQYGINEVKTIVKKHIEKYGDYIVYKSVEEITSSNINTWLEKKMKSTKKRYTSILKELLRKYKVNGILLARLVHEYHGFNYGRKLKNKEKISSAYDIFIIMSNYIFEDSSCNNSFKITKKEKDLLGYIQYKGDYFKYWHNTEISYNIIYDFKRTWIEGFVNGLNPSFKYQVSLENVGDKDVYYHRIFKK</sequence>
<dbReference type="AlphaFoldDB" id="A0A419T191"/>
<name>A0A419T191_9FIRM</name>
<evidence type="ECO:0000313" key="1">
    <source>
        <dbReference type="EMBL" id="RKD31324.1"/>
    </source>
</evidence>
<protein>
    <submittedName>
        <fullName evidence="1">Uncharacterized protein</fullName>
    </submittedName>
</protein>
<proteinExistence type="predicted"/>
<keyword evidence="2" id="KW-1185">Reference proteome</keyword>
<gene>
    <name evidence="1" type="ORF">BET03_12890</name>
</gene>